<evidence type="ECO:0000256" key="9">
    <source>
        <dbReference type="ARBA" id="ARBA00023237"/>
    </source>
</evidence>
<dbReference type="InterPro" id="IPR000531">
    <property type="entry name" value="Beta-barrel_TonB"/>
</dbReference>
<keyword evidence="4 10" id="KW-0812">Transmembrane</keyword>
<dbReference type="Proteomes" id="UP000001218">
    <property type="component" value="Unassembled WGS sequence"/>
</dbReference>
<dbReference type="NCBIfam" id="TIGR04056">
    <property type="entry name" value="OMP_RagA_SusC"/>
    <property type="match status" value="1"/>
</dbReference>
<comment type="subcellular location">
    <subcellularLocation>
        <location evidence="1 10">Cell outer membrane</location>
        <topology evidence="1 10">Multi-pass membrane protein</topology>
    </subcellularLocation>
</comment>
<keyword evidence="3 10" id="KW-1134">Transmembrane beta strand</keyword>
<evidence type="ECO:0000256" key="10">
    <source>
        <dbReference type="PROSITE-ProRule" id="PRU01360"/>
    </source>
</evidence>
<dbReference type="RefSeq" id="WP_008154985.1">
    <property type="nucleotide sequence ID" value="NZ_JH976465.1"/>
</dbReference>
<dbReference type="Pfam" id="PF07715">
    <property type="entry name" value="Plug"/>
    <property type="match status" value="1"/>
</dbReference>
<dbReference type="Pfam" id="PF00593">
    <property type="entry name" value="TonB_dep_Rec_b-barrel"/>
    <property type="match status" value="1"/>
</dbReference>
<dbReference type="FunFam" id="2.170.130.10:FF:000003">
    <property type="entry name" value="SusC/RagA family TonB-linked outer membrane protein"/>
    <property type="match status" value="1"/>
</dbReference>
<evidence type="ECO:0000313" key="15">
    <source>
        <dbReference type="EMBL" id="EKN13505.1"/>
    </source>
</evidence>
<dbReference type="InterPro" id="IPR037066">
    <property type="entry name" value="Plug_dom_sf"/>
</dbReference>
<dbReference type="Gene3D" id="2.60.40.1120">
    <property type="entry name" value="Carboxypeptidase-like, regulatory domain"/>
    <property type="match status" value="1"/>
</dbReference>
<keyword evidence="8" id="KW-0675">Receptor</keyword>
<dbReference type="InterPro" id="IPR039426">
    <property type="entry name" value="TonB-dep_rcpt-like"/>
</dbReference>
<feature type="domain" description="TonB-dependent receptor-like beta-barrel" evidence="13">
    <location>
        <begin position="405"/>
        <end position="985"/>
    </location>
</feature>
<dbReference type="PROSITE" id="PS52016">
    <property type="entry name" value="TONB_DEPENDENT_REC_3"/>
    <property type="match status" value="1"/>
</dbReference>
<gene>
    <name evidence="15" type="ORF">HMPREF1077_00807</name>
</gene>
<keyword evidence="5 12" id="KW-0732">Signal</keyword>
<comment type="caution">
    <text evidence="15">The sequence shown here is derived from an EMBL/GenBank/DDBJ whole genome shotgun (WGS) entry which is preliminary data.</text>
</comment>
<organism evidence="15 16">
    <name type="scientific">Parabacteroides johnsonii CL02T12C29</name>
    <dbReference type="NCBI Taxonomy" id="999419"/>
    <lineage>
        <taxon>Bacteria</taxon>
        <taxon>Pseudomonadati</taxon>
        <taxon>Bacteroidota</taxon>
        <taxon>Bacteroidia</taxon>
        <taxon>Bacteroidales</taxon>
        <taxon>Tannerellaceae</taxon>
        <taxon>Parabacteroides</taxon>
    </lineage>
</organism>
<dbReference type="GeneID" id="93408739"/>
<dbReference type="eggNOG" id="COG4206">
    <property type="taxonomic scope" value="Bacteria"/>
</dbReference>
<evidence type="ECO:0000256" key="2">
    <source>
        <dbReference type="ARBA" id="ARBA00022448"/>
    </source>
</evidence>
<dbReference type="SUPFAM" id="SSF56935">
    <property type="entry name" value="Porins"/>
    <property type="match status" value="1"/>
</dbReference>
<protein>
    <submittedName>
        <fullName evidence="15">SusC/RagA family TonB-linked outer membrane protein</fullName>
    </submittedName>
</protein>
<evidence type="ECO:0000259" key="14">
    <source>
        <dbReference type="Pfam" id="PF07715"/>
    </source>
</evidence>
<proteinExistence type="inferred from homology"/>
<dbReference type="InterPro" id="IPR008969">
    <property type="entry name" value="CarboxyPept-like_regulatory"/>
</dbReference>
<dbReference type="OrthoDB" id="1095312at2"/>
<dbReference type="InterPro" id="IPR023996">
    <property type="entry name" value="TonB-dep_OMP_SusC/RagA"/>
</dbReference>
<name>K5ZQB7_9BACT</name>
<dbReference type="SUPFAM" id="SSF49464">
    <property type="entry name" value="Carboxypeptidase regulatory domain-like"/>
    <property type="match status" value="1"/>
</dbReference>
<dbReference type="PANTHER" id="PTHR30069">
    <property type="entry name" value="TONB-DEPENDENT OUTER MEMBRANE RECEPTOR"/>
    <property type="match status" value="1"/>
</dbReference>
<dbReference type="Gene3D" id="2.170.130.10">
    <property type="entry name" value="TonB-dependent receptor, plug domain"/>
    <property type="match status" value="1"/>
</dbReference>
<evidence type="ECO:0000256" key="3">
    <source>
        <dbReference type="ARBA" id="ARBA00022452"/>
    </source>
</evidence>
<keyword evidence="6 11" id="KW-0798">TonB box</keyword>
<evidence type="ECO:0000256" key="12">
    <source>
        <dbReference type="SAM" id="SignalP"/>
    </source>
</evidence>
<dbReference type="FunFam" id="2.60.40.1120:FF:000003">
    <property type="entry name" value="Outer membrane protein Omp121"/>
    <property type="match status" value="1"/>
</dbReference>
<feature type="domain" description="TonB-dependent receptor plug" evidence="14">
    <location>
        <begin position="121"/>
        <end position="228"/>
    </location>
</feature>
<evidence type="ECO:0000313" key="16">
    <source>
        <dbReference type="Proteomes" id="UP000001218"/>
    </source>
</evidence>
<dbReference type="GO" id="GO:0009279">
    <property type="term" value="C:cell outer membrane"/>
    <property type="evidence" value="ECO:0007669"/>
    <property type="project" value="UniProtKB-SubCell"/>
</dbReference>
<evidence type="ECO:0000256" key="1">
    <source>
        <dbReference type="ARBA" id="ARBA00004571"/>
    </source>
</evidence>
<evidence type="ECO:0000256" key="8">
    <source>
        <dbReference type="ARBA" id="ARBA00023170"/>
    </source>
</evidence>
<keyword evidence="2 10" id="KW-0813">Transport</keyword>
<comment type="similarity">
    <text evidence="10 11">Belongs to the TonB-dependent receptor family.</text>
</comment>
<evidence type="ECO:0000256" key="11">
    <source>
        <dbReference type="RuleBase" id="RU003357"/>
    </source>
</evidence>
<evidence type="ECO:0000256" key="4">
    <source>
        <dbReference type="ARBA" id="ARBA00022692"/>
    </source>
</evidence>
<dbReference type="InterPro" id="IPR023997">
    <property type="entry name" value="TonB-dep_OMP_SusC/RagA_CS"/>
</dbReference>
<dbReference type="Pfam" id="PF13715">
    <property type="entry name" value="CarbopepD_reg_2"/>
    <property type="match status" value="1"/>
</dbReference>
<sequence length="1020" mass="114465">MERYSLNHLFRTLGCFLLCVMFTATAFAQQKTIKGTVVDVTGEPLIGVNVAVKGTTIGIITDIDGNYTLEVPSKSTIVFSYIGYQAQEVPVGNQSTINVTLKEDTQKLEEVVVVGYGTQKKVTVTGSVASVSGEELKASPTTNLSNGMVGRMPGVIGFQKSDEPGGGGTTIRVRGTNSLGSNDPLVVIDGIPDRDGGFNRLNPTEIESISVLKDASAAIYGARAANGVILITTKRGKEGKATVTFNASGGFSQPTRLPKMANAFEYATMVNEINPGTWTDEDLRLFQDGSDPWGHPDTDWFDTTIKNASPMYRADVGVQGGSEKMKYYVNFAANGEDGIYKNSANRYDQYSLRMNLDINTSKYVSFQLGSIARLENTKYPMKSASSIFSGIRRGKPTQNAYWPTGEPGPDLERGDNPAVTSTDIAGFDNQKNYYIQNNLSVNIKIPWIEGLTIRGNGSYDKHFYNRKKFEKPILLYSWDGVNKNSSGLTAAKRYVDNAQLSREHSDATSWMVNGLIDYNRTFGQHNLGVTFGIEAQKKDYDFTSAFRQGFISDTKPELNLGSDVGMKNTGYSWEEARLNYFGRVSYNYLERYLFEFVWRADGSYRFPKNKRYGFFPGASVAWRVSEENWWKENVRFIDYFKLRASISQTGNDALLNSDNEYDRSIQYLNTYGFTEHGVVFGGEESKRLYAVRTPNPNITWEVGTTYNVGLDFKFLQNRLSVETDAFYHKRTNMLISRNASLSEITGITLPRENIGEMKNRGFDMLVGWNDNIGDVQYNVSLNATYARNKILFWDETPGAPAWQVSTGLPVSTSLYYVADGIFHNQAEIDAYPHWEGAQPGDIRFKDINNDGKIDADDRIRSDKNEEPRFVAGLTLGLNWKNWDLMALFQGATGGQVYIQTWSGTIGNFLKEYYDQRWTPDNPTANGPRTYEREDQYWISNKNTYFLRKGDYLRLKNVELGYTFSVDALKKAGISKLRIYGDATNLFTLDHVKVADPEARDVNLEAYPQRRIINFGVQATF</sequence>
<feature type="chain" id="PRO_5003888504" evidence="12">
    <location>
        <begin position="29"/>
        <end position="1020"/>
    </location>
</feature>
<keyword evidence="7 10" id="KW-0472">Membrane</keyword>
<dbReference type="HOGENOM" id="CLU_004317_1_1_10"/>
<dbReference type="AlphaFoldDB" id="K5ZQB7"/>
<dbReference type="PANTHER" id="PTHR30069:SF29">
    <property type="entry name" value="HEMOGLOBIN AND HEMOGLOBIN-HAPTOGLOBIN-BINDING PROTEIN 1-RELATED"/>
    <property type="match status" value="1"/>
</dbReference>
<dbReference type="Gene3D" id="2.40.170.20">
    <property type="entry name" value="TonB-dependent receptor, beta-barrel domain"/>
    <property type="match status" value="1"/>
</dbReference>
<feature type="signal peptide" evidence="12">
    <location>
        <begin position="1"/>
        <end position="28"/>
    </location>
</feature>
<reference evidence="15 16" key="1">
    <citation type="submission" date="2012-02" db="EMBL/GenBank/DDBJ databases">
        <title>The Genome Sequence of Parabacteroides johnsonii CL02T12C29.</title>
        <authorList>
            <consortium name="The Broad Institute Genome Sequencing Platform"/>
            <person name="Earl A."/>
            <person name="Ward D."/>
            <person name="Feldgarden M."/>
            <person name="Gevers D."/>
            <person name="Zitomersky N.L."/>
            <person name="Coyne M.J."/>
            <person name="Comstock L.E."/>
            <person name="Young S.K."/>
            <person name="Zeng Q."/>
            <person name="Gargeya S."/>
            <person name="Fitzgerald M."/>
            <person name="Haas B."/>
            <person name="Abouelleil A."/>
            <person name="Alvarado L."/>
            <person name="Arachchi H.M."/>
            <person name="Berlin A."/>
            <person name="Chapman S.B."/>
            <person name="Gearin G."/>
            <person name="Goldberg J."/>
            <person name="Griggs A."/>
            <person name="Gujja S."/>
            <person name="Hansen M."/>
            <person name="Heiman D."/>
            <person name="Howarth C."/>
            <person name="Larimer J."/>
            <person name="Lui A."/>
            <person name="MacDonald P.J.P."/>
            <person name="McCowen C."/>
            <person name="Montmayeur A."/>
            <person name="Murphy C."/>
            <person name="Neiman D."/>
            <person name="Pearson M."/>
            <person name="Priest M."/>
            <person name="Roberts A."/>
            <person name="Saif S."/>
            <person name="Shea T."/>
            <person name="Sisk P."/>
            <person name="Stolte C."/>
            <person name="Sykes S."/>
            <person name="Wortman J."/>
            <person name="Nusbaum C."/>
            <person name="Birren B."/>
        </authorList>
    </citation>
    <scope>NUCLEOTIDE SEQUENCE [LARGE SCALE GENOMIC DNA]</scope>
    <source>
        <strain evidence="15 16">CL02T12C29</strain>
    </source>
</reference>
<evidence type="ECO:0000256" key="6">
    <source>
        <dbReference type="ARBA" id="ARBA00023077"/>
    </source>
</evidence>
<keyword evidence="9 10" id="KW-0998">Cell outer membrane</keyword>
<dbReference type="NCBIfam" id="TIGR04057">
    <property type="entry name" value="SusC_RagA_signa"/>
    <property type="match status" value="1"/>
</dbReference>
<accession>K5ZQB7</accession>
<dbReference type="InterPro" id="IPR012910">
    <property type="entry name" value="Plug_dom"/>
</dbReference>
<dbReference type="GO" id="GO:0015344">
    <property type="term" value="F:siderophore uptake transmembrane transporter activity"/>
    <property type="evidence" value="ECO:0007669"/>
    <property type="project" value="TreeGrafter"/>
</dbReference>
<dbReference type="EMBL" id="AGZP01000009">
    <property type="protein sequence ID" value="EKN13505.1"/>
    <property type="molecule type" value="Genomic_DNA"/>
</dbReference>
<evidence type="ECO:0000256" key="5">
    <source>
        <dbReference type="ARBA" id="ARBA00022729"/>
    </source>
</evidence>
<evidence type="ECO:0000256" key="7">
    <source>
        <dbReference type="ARBA" id="ARBA00023136"/>
    </source>
</evidence>
<dbReference type="GO" id="GO:0044718">
    <property type="term" value="P:siderophore transmembrane transport"/>
    <property type="evidence" value="ECO:0007669"/>
    <property type="project" value="TreeGrafter"/>
</dbReference>
<evidence type="ECO:0000259" key="13">
    <source>
        <dbReference type="Pfam" id="PF00593"/>
    </source>
</evidence>
<dbReference type="InterPro" id="IPR036942">
    <property type="entry name" value="Beta-barrel_TonB_sf"/>
</dbReference>